<keyword evidence="6 8" id="KW-0472">Membrane</keyword>
<keyword evidence="3" id="KW-0132">Cell division</keyword>
<comment type="subcellular location">
    <subcellularLocation>
        <location evidence="1">Membrane</location>
    </subcellularLocation>
</comment>
<protein>
    <submittedName>
        <fullName evidence="10">FtsQ-type POTRA domain-containing protein</fullName>
    </submittedName>
</protein>
<dbReference type="PROSITE" id="PS51779">
    <property type="entry name" value="POTRA"/>
    <property type="match status" value="1"/>
</dbReference>
<keyword evidence="4 8" id="KW-0812">Transmembrane</keyword>
<dbReference type="InterPro" id="IPR026579">
    <property type="entry name" value="FtsQ"/>
</dbReference>
<evidence type="ECO:0000256" key="6">
    <source>
        <dbReference type="ARBA" id="ARBA00023136"/>
    </source>
</evidence>
<sequence length="302" mass="33935">MGRKPIRRNYYNNSDAKLQAKIMRGFKTGLTLSAAITALILISFIFMFGYDFLTQCNYFKAEELTVSGANILSKTQVLKQARIDKGMNILSLNLATARKRLLTHPWIAEAEVSRELPSTMHIRITEHKPMAVIDLGRRFLINTSGEIFKEVSASDPGNLPVISGLEFSDIHVKGQDPSMPFDAVINVLQLAQTPESVLPISFIKRIQVDRDIGLTIYAPDFESGLIKAIKIGYHDYPSKYAGLKDVLVYLKKRPEFSQLESIDLNNLNRIVVQPARIESATIPKNERDGFNFSAMTEKGKRT</sequence>
<evidence type="ECO:0000256" key="8">
    <source>
        <dbReference type="SAM" id="Phobius"/>
    </source>
</evidence>
<dbReference type="InterPro" id="IPR034746">
    <property type="entry name" value="POTRA"/>
</dbReference>
<evidence type="ECO:0000256" key="3">
    <source>
        <dbReference type="ARBA" id="ARBA00022618"/>
    </source>
</evidence>
<feature type="transmembrane region" description="Helical" evidence="8">
    <location>
        <begin position="30"/>
        <end position="50"/>
    </location>
</feature>
<dbReference type="Proteomes" id="UP000603434">
    <property type="component" value="Unassembled WGS sequence"/>
</dbReference>
<proteinExistence type="predicted"/>
<organism evidence="10 11">
    <name type="scientific">Candidatus Desulfatibia profunda</name>
    <dbReference type="NCBI Taxonomy" id="2841695"/>
    <lineage>
        <taxon>Bacteria</taxon>
        <taxon>Pseudomonadati</taxon>
        <taxon>Thermodesulfobacteriota</taxon>
        <taxon>Desulfobacteria</taxon>
        <taxon>Desulfobacterales</taxon>
        <taxon>Desulfobacterales incertae sedis</taxon>
        <taxon>Candidatus Desulfatibia</taxon>
    </lineage>
</organism>
<evidence type="ECO:0000256" key="4">
    <source>
        <dbReference type="ARBA" id="ARBA00022692"/>
    </source>
</evidence>
<evidence type="ECO:0000313" key="10">
    <source>
        <dbReference type="EMBL" id="MBC8360448.1"/>
    </source>
</evidence>
<dbReference type="AlphaFoldDB" id="A0A8J6NTT6"/>
<reference evidence="10 11" key="1">
    <citation type="submission" date="2020-08" db="EMBL/GenBank/DDBJ databases">
        <title>Bridging the membrane lipid divide: bacteria of the FCB group superphylum have the potential to synthesize archaeal ether lipids.</title>
        <authorList>
            <person name="Villanueva L."/>
            <person name="Von Meijenfeldt F.A.B."/>
            <person name="Westbye A.B."/>
            <person name="Yadav S."/>
            <person name="Hopmans E.C."/>
            <person name="Dutilh B.E."/>
            <person name="Sinninghe Damste J.S."/>
        </authorList>
    </citation>
    <scope>NUCLEOTIDE SEQUENCE [LARGE SCALE GENOMIC DNA]</scope>
    <source>
        <strain evidence="10">NIOZ-UU30</strain>
    </source>
</reference>
<evidence type="ECO:0000259" key="9">
    <source>
        <dbReference type="PROSITE" id="PS51779"/>
    </source>
</evidence>
<feature type="domain" description="POTRA" evidence="9">
    <location>
        <begin position="59"/>
        <end position="127"/>
    </location>
</feature>
<dbReference type="PANTHER" id="PTHR35851:SF1">
    <property type="entry name" value="CELL DIVISION PROTEIN FTSQ"/>
    <property type="match status" value="1"/>
</dbReference>
<evidence type="ECO:0000313" key="11">
    <source>
        <dbReference type="Proteomes" id="UP000603434"/>
    </source>
</evidence>
<dbReference type="PANTHER" id="PTHR35851">
    <property type="entry name" value="CELL DIVISION PROTEIN FTSQ"/>
    <property type="match status" value="1"/>
</dbReference>
<evidence type="ECO:0000256" key="2">
    <source>
        <dbReference type="ARBA" id="ARBA00022475"/>
    </source>
</evidence>
<keyword evidence="5 8" id="KW-1133">Transmembrane helix</keyword>
<accession>A0A8J6NTT6</accession>
<keyword evidence="7" id="KW-0131">Cell cycle</keyword>
<dbReference type="GO" id="GO:0090529">
    <property type="term" value="P:cell septum assembly"/>
    <property type="evidence" value="ECO:0007669"/>
    <property type="project" value="InterPro"/>
</dbReference>
<gene>
    <name evidence="10" type="ORF">H8E23_03490</name>
</gene>
<dbReference type="Pfam" id="PF08478">
    <property type="entry name" value="POTRA_1"/>
    <property type="match status" value="1"/>
</dbReference>
<evidence type="ECO:0000256" key="5">
    <source>
        <dbReference type="ARBA" id="ARBA00022989"/>
    </source>
</evidence>
<comment type="caution">
    <text evidence="10">The sequence shown here is derived from an EMBL/GenBank/DDBJ whole genome shotgun (WGS) entry which is preliminary data.</text>
</comment>
<dbReference type="EMBL" id="JACNJH010000090">
    <property type="protein sequence ID" value="MBC8360448.1"/>
    <property type="molecule type" value="Genomic_DNA"/>
</dbReference>
<dbReference type="GO" id="GO:0016020">
    <property type="term" value="C:membrane"/>
    <property type="evidence" value="ECO:0007669"/>
    <property type="project" value="UniProtKB-SubCell"/>
</dbReference>
<name>A0A8J6NTT6_9BACT</name>
<dbReference type="Gene3D" id="3.10.20.310">
    <property type="entry name" value="membrane protein fhac"/>
    <property type="match status" value="1"/>
</dbReference>
<keyword evidence="2" id="KW-1003">Cell membrane</keyword>
<evidence type="ECO:0000256" key="1">
    <source>
        <dbReference type="ARBA" id="ARBA00004370"/>
    </source>
</evidence>
<dbReference type="InterPro" id="IPR013685">
    <property type="entry name" value="POTRA_FtsQ_type"/>
</dbReference>
<evidence type="ECO:0000256" key="7">
    <source>
        <dbReference type="ARBA" id="ARBA00023306"/>
    </source>
</evidence>